<dbReference type="Pfam" id="PF13614">
    <property type="entry name" value="AAA_31"/>
    <property type="match status" value="1"/>
</dbReference>
<dbReference type="SMART" id="SM00382">
    <property type="entry name" value="AAA"/>
    <property type="match status" value="1"/>
</dbReference>
<comment type="caution">
    <text evidence="3">The sequence shown here is derived from an EMBL/GenBank/DDBJ whole genome shotgun (WGS) entry which is preliminary data.</text>
</comment>
<dbReference type="Pfam" id="PF13374">
    <property type="entry name" value="TPR_10"/>
    <property type="match status" value="1"/>
</dbReference>
<protein>
    <recommendedName>
        <fullName evidence="2">NACHT domain-containing protein</fullName>
    </recommendedName>
</protein>
<sequence>MSAKQSNTLMTDSPHGVITFYSYKGGTGRTMALANIACLFAQQNKRVLVIDWDLEAPGLHYYLPSSGSEAVNPNSAGVVEYFTHALELVESTTREDDEDSYAEHILAQIPFCEFRRETNVANIDLMPAGRFGSTGCPDQIYQRQLAKIDWQRLYEKAPAIFRIFAHKLATEYDIVFIDSRTGMTDISSICTALLPDMLVVVFTPNQQSLAGIEQLVLNNVRYRQESRDLRPLMVYPLPSRIDAERDKLRELWRHGDLERNFEGFQPQFERILQASYVLESCDLTSYFDEVQIQHSPDYSYGEEVASREAADADRFSIIRSYQALVQWLQCSALPWESPENAMDRKRLDGLLLLETDMLSEASTTSPLDRIDLQEKIVSLAMSQRGSHHPDTVSATERLIQSCFLQATSLPRAMKLLEQIAQGISQMRDPIKLKALGVILNGSKALRGEGRALDADHLVQLIATSLRESFSNIDANTVDLVEYLADSLYVKHALIEAQTLQDFAEQRHRQLLGTEHTNTLRSMEKLAYTLSARGNLSDARKLLEQVLDIRCRVLGEEHADTIRTKNYLNEMLRRTKLFLASPTELKEDRKEFESFIHRKNKDWAKQGVVLELVIWEDFLDAISQSRLKDEYNKAIRECDIFVMLFFTTVGQYTGEEFETAFGQFKATDKPFIFTYFKDAEISTGKVNENDMTKIYAFQDKLDSLGHPYTRYKTIDELTNKFNRQLDELVANGSIKLKQGQDGNALVGGSGAIAQADSEALGGRSVKLNGDNAGTINTGLQVITHNYAMSGQNFSKEDIARQVSAYLRWLQTCTASIELRGIERAGGAPVVVLPLETAYVPLRAKAMPRMGEGLNAMDAKSRPKRPQYPGEEAEADERETDISLDQVLGLAKRLVIIGGPGSGKTTVLLHMAWALASSLLAGTSEPARSRLGLDVATNELPLPIFVPLASFARYRRNLPLNAPARNKTLAFFISDHLISKQADFDLPADFFLQLLKDGRDVILLLDGLDEVANEDERAEVRQSVEELVGGREAMRVVVTCRTIAYRSGRTALGADFREVTVQPLDLDRHIAPMVRQAYACIYPHDAAQRGERRDDLLRGIERLEAERRERLGDDAAALVDSPLMVRLLLIVHFNNRTLPDERADLFDKAINALLQVDYGREESNIRELSTDWKLYRDMAQHLAFHMHSQGSDQGREIGETALKQILRQEAEFQPRIGDFLTHARQRGSVLEERDGGYRFIHLAFQEFLVARYLREVIGGEGREAILACLQDWLDDPWWREPVLLLIGYMGANAAKSAREFILALVKSGKTANAQFSAAELAGMAALEWHESGVAIKTECAGRILALLNHNDALKQSKPVIRARAGDRLAQLGDPRFDPQRFYLPNDDLLGFVRIPADPNFMIGTRAKDFDRVMEVVAASKDNKDFFKAEINDELTPTSEFYIARYPVTVAQFRAFVEATGFKLGDEDALRDPDSRPVRWVSWHEALAYCDWLNDALGKSPLTPPIRQAQDRLFQMGEWRVTLPSELEWEKAARGGLEGTIFPWGDVPDMNQANYHDSKIGNTSTVGCFPPNEYGLHDMVGNVWEWTRSLWGFEYPYPMGDLQREDLKAGNDKSRVVRGGSWNDLQVYARCAVRLRNQPDFRFDDNGFRVVLLCSAPVL</sequence>
<dbReference type="InterPro" id="IPR051043">
    <property type="entry name" value="Sulfatase_Mod_Factor_Kinase"/>
</dbReference>
<dbReference type="GO" id="GO:0120147">
    <property type="term" value="F:formylglycine-generating oxidase activity"/>
    <property type="evidence" value="ECO:0007669"/>
    <property type="project" value="TreeGrafter"/>
</dbReference>
<dbReference type="Gene3D" id="1.25.40.10">
    <property type="entry name" value="Tetratricopeptide repeat domain"/>
    <property type="match status" value="1"/>
</dbReference>
<evidence type="ECO:0000256" key="1">
    <source>
        <dbReference type="SAM" id="MobiDB-lite"/>
    </source>
</evidence>
<dbReference type="PANTHER" id="PTHR23150">
    <property type="entry name" value="SULFATASE MODIFYING FACTOR 1, 2"/>
    <property type="match status" value="1"/>
</dbReference>
<dbReference type="NCBIfam" id="NF047398">
    <property type="entry name" value="AAA_KGGVGR"/>
    <property type="match status" value="1"/>
</dbReference>
<dbReference type="Gene3D" id="3.90.1580.10">
    <property type="entry name" value="paralog of FGE (formylglycine-generating enzyme)"/>
    <property type="match status" value="1"/>
</dbReference>
<dbReference type="InterPro" id="IPR025669">
    <property type="entry name" value="AAA_dom"/>
</dbReference>
<dbReference type="InterPro" id="IPR011990">
    <property type="entry name" value="TPR-like_helical_dom_sf"/>
</dbReference>
<name>A0A2W4QS87_9GAMM</name>
<dbReference type="Pfam" id="PF03781">
    <property type="entry name" value="FGE-sulfatase"/>
    <property type="match status" value="1"/>
</dbReference>
<feature type="domain" description="NACHT" evidence="2">
    <location>
        <begin position="890"/>
        <end position="1040"/>
    </location>
</feature>
<proteinExistence type="predicted"/>
<dbReference type="PANTHER" id="PTHR23150:SF19">
    <property type="entry name" value="FORMYLGLYCINE-GENERATING ENZYME"/>
    <property type="match status" value="1"/>
</dbReference>
<dbReference type="InterPro" id="IPR027417">
    <property type="entry name" value="P-loop_NTPase"/>
</dbReference>
<accession>A0A2W4QS87</accession>
<dbReference type="Proteomes" id="UP000249396">
    <property type="component" value="Unassembled WGS sequence"/>
</dbReference>
<evidence type="ECO:0000259" key="2">
    <source>
        <dbReference type="PROSITE" id="PS50837"/>
    </source>
</evidence>
<reference evidence="3 4" key="1">
    <citation type="journal article" date="2018" name="Aquat. Microb. Ecol.">
        <title>Gammaproteobacterial methanotrophs dominate.</title>
        <authorList>
            <person name="Rissanen A.J."/>
            <person name="Saarenheimo J."/>
            <person name="Tiirola M."/>
            <person name="Peura S."/>
            <person name="Aalto S.L."/>
            <person name="Karvinen A."/>
            <person name="Nykanen H."/>
        </authorList>
    </citation>
    <scope>NUCLEOTIDE SEQUENCE [LARGE SCALE GENOMIC DNA]</scope>
    <source>
        <strain evidence="3">AMbin10</strain>
    </source>
</reference>
<dbReference type="Gene3D" id="3.40.50.300">
    <property type="entry name" value="P-loop containing nucleotide triphosphate hydrolases"/>
    <property type="match status" value="2"/>
</dbReference>
<dbReference type="SUPFAM" id="SSF52540">
    <property type="entry name" value="P-loop containing nucleoside triphosphate hydrolases"/>
    <property type="match status" value="2"/>
</dbReference>
<dbReference type="EMBL" id="QJPH01000406">
    <property type="protein sequence ID" value="PZN74981.1"/>
    <property type="molecule type" value="Genomic_DNA"/>
</dbReference>
<dbReference type="InterPro" id="IPR007111">
    <property type="entry name" value="NACHT_NTPase"/>
</dbReference>
<dbReference type="PROSITE" id="PS50837">
    <property type="entry name" value="NACHT"/>
    <property type="match status" value="1"/>
</dbReference>
<dbReference type="InterPro" id="IPR003593">
    <property type="entry name" value="AAA+_ATPase"/>
</dbReference>
<organism evidence="3 4">
    <name type="scientific">Candidatus Methylumidiphilus alinenensis</name>
    <dbReference type="NCBI Taxonomy" id="2202197"/>
    <lineage>
        <taxon>Bacteria</taxon>
        <taxon>Pseudomonadati</taxon>
        <taxon>Pseudomonadota</taxon>
        <taxon>Gammaproteobacteria</taxon>
        <taxon>Methylococcales</taxon>
        <taxon>Candidatus Methylumidiphilus</taxon>
    </lineage>
</organism>
<dbReference type="InterPro" id="IPR005532">
    <property type="entry name" value="SUMF_dom"/>
</dbReference>
<gene>
    <name evidence="3" type="ORF">DM484_19850</name>
</gene>
<dbReference type="SUPFAM" id="SSF56436">
    <property type="entry name" value="C-type lectin-like"/>
    <property type="match status" value="1"/>
</dbReference>
<feature type="region of interest" description="Disordered" evidence="1">
    <location>
        <begin position="853"/>
        <end position="877"/>
    </location>
</feature>
<dbReference type="InterPro" id="IPR042095">
    <property type="entry name" value="SUMF_sf"/>
</dbReference>
<dbReference type="InterPro" id="IPR016187">
    <property type="entry name" value="CTDL_fold"/>
</dbReference>
<evidence type="ECO:0000313" key="3">
    <source>
        <dbReference type="EMBL" id="PZN74981.1"/>
    </source>
</evidence>
<evidence type="ECO:0000313" key="4">
    <source>
        <dbReference type="Proteomes" id="UP000249396"/>
    </source>
</evidence>